<keyword evidence="3" id="KW-1185">Reference proteome</keyword>
<accession>A0ABW5Z737</accession>
<dbReference type="PROSITE" id="PS51186">
    <property type="entry name" value="GNAT"/>
    <property type="match status" value="1"/>
</dbReference>
<evidence type="ECO:0000313" key="3">
    <source>
        <dbReference type="Proteomes" id="UP001597549"/>
    </source>
</evidence>
<evidence type="ECO:0000259" key="1">
    <source>
        <dbReference type="PROSITE" id="PS51186"/>
    </source>
</evidence>
<dbReference type="Pfam" id="PF13673">
    <property type="entry name" value="Acetyltransf_10"/>
    <property type="match status" value="1"/>
</dbReference>
<dbReference type="EMBL" id="JBHUOL010000012">
    <property type="protein sequence ID" value="MFD2908533.1"/>
    <property type="molecule type" value="Genomic_DNA"/>
</dbReference>
<feature type="domain" description="N-acetyltransferase" evidence="1">
    <location>
        <begin position="8"/>
        <end position="150"/>
    </location>
</feature>
<dbReference type="SUPFAM" id="SSF55729">
    <property type="entry name" value="Acyl-CoA N-acyltransferases (Nat)"/>
    <property type="match status" value="1"/>
</dbReference>
<proteinExistence type="predicted"/>
<dbReference type="Proteomes" id="UP001597549">
    <property type="component" value="Unassembled WGS sequence"/>
</dbReference>
<dbReference type="Gene3D" id="3.40.630.30">
    <property type="match status" value="1"/>
</dbReference>
<evidence type="ECO:0000313" key="2">
    <source>
        <dbReference type="EMBL" id="MFD2908533.1"/>
    </source>
</evidence>
<dbReference type="CDD" id="cd04301">
    <property type="entry name" value="NAT_SF"/>
    <property type="match status" value="1"/>
</dbReference>
<organism evidence="2 3">
    <name type="scientific">Flavobacterium ardleyense</name>
    <dbReference type="NCBI Taxonomy" id="2038737"/>
    <lineage>
        <taxon>Bacteria</taxon>
        <taxon>Pseudomonadati</taxon>
        <taxon>Bacteroidota</taxon>
        <taxon>Flavobacteriia</taxon>
        <taxon>Flavobacteriales</taxon>
        <taxon>Flavobacteriaceae</taxon>
        <taxon>Flavobacterium</taxon>
    </lineage>
</organism>
<protein>
    <submittedName>
        <fullName evidence="2">GNAT family N-acetyltransferase</fullName>
    </submittedName>
</protein>
<sequence>MQTEFKIKRFNELSTSELYSLLQLRSEVFVVEQNCVYQDVDGKDDKAIHVLGYLDNELASYSRLFDKGIYFEEASIGRVVVSPKHRDKKLGHDLMKVSIATVKEHFNETKITISAQEYLKKFYESHGFTKTSEMYLEDDIPHIQMKRNYILDNISIIQQR</sequence>
<name>A0ABW5Z737_9FLAO</name>
<comment type="caution">
    <text evidence="2">The sequence shown here is derived from an EMBL/GenBank/DDBJ whole genome shotgun (WGS) entry which is preliminary data.</text>
</comment>
<dbReference type="RefSeq" id="WP_379806147.1">
    <property type="nucleotide sequence ID" value="NZ_JBHUOL010000012.1"/>
</dbReference>
<dbReference type="InterPro" id="IPR016181">
    <property type="entry name" value="Acyl_CoA_acyltransferase"/>
</dbReference>
<dbReference type="InterPro" id="IPR000182">
    <property type="entry name" value="GNAT_dom"/>
</dbReference>
<gene>
    <name evidence="2" type="ORF">ACFSX9_07265</name>
</gene>
<reference evidence="3" key="1">
    <citation type="journal article" date="2019" name="Int. J. Syst. Evol. Microbiol.">
        <title>The Global Catalogue of Microorganisms (GCM) 10K type strain sequencing project: providing services to taxonomists for standard genome sequencing and annotation.</title>
        <authorList>
            <consortium name="The Broad Institute Genomics Platform"/>
            <consortium name="The Broad Institute Genome Sequencing Center for Infectious Disease"/>
            <person name="Wu L."/>
            <person name="Ma J."/>
        </authorList>
    </citation>
    <scope>NUCLEOTIDE SEQUENCE [LARGE SCALE GENOMIC DNA]</scope>
    <source>
        <strain evidence="3">KCTC 52644</strain>
    </source>
</reference>